<feature type="domain" description="Ubiquitin-like" evidence="2">
    <location>
        <begin position="72"/>
        <end position="141"/>
    </location>
</feature>
<feature type="region of interest" description="Disordered" evidence="1">
    <location>
        <begin position="1"/>
        <end position="54"/>
    </location>
</feature>
<dbReference type="EMBL" id="KB741231">
    <property type="protein sequence ID" value="ENN72226.1"/>
    <property type="molecule type" value="Genomic_DNA"/>
</dbReference>
<keyword evidence="7" id="KW-1185">Reference proteome</keyword>
<dbReference type="PANTHER" id="PTHR16470:SF0">
    <property type="entry name" value="UBIQUITIN DOMAIN-CONTAINING PROTEIN UBFD1"/>
    <property type="match status" value="1"/>
</dbReference>
<dbReference type="GO" id="GO:0003723">
    <property type="term" value="F:RNA binding"/>
    <property type="evidence" value="ECO:0007669"/>
    <property type="project" value="TreeGrafter"/>
</dbReference>
<dbReference type="AlphaFoldDB" id="J3JXC4"/>
<dbReference type="CDD" id="cd17047">
    <property type="entry name" value="Ubl_UBFD1"/>
    <property type="match status" value="1"/>
</dbReference>
<evidence type="ECO:0000313" key="3">
    <source>
        <dbReference type="EMBL" id="AEE62855.1"/>
    </source>
</evidence>
<dbReference type="HOGENOM" id="CLU_079085_0_0_1"/>
<evidence type="ECO:0000313" key="7">
    <source>
        <dbReference type="Proteomes" id="UP000019118"/>
    </source>
</evidence>
<dbReference type="SMART" id="SM00213">
    <property type="entry name" value="UBQ"/>
    <property type="match status" value="1"/>
</dbReference>
<dbReference type="EMBL" id="BT127893">
    <property type="protein sequence ID" value="AEE62855.1"/>
    <property type="molecule type" value="mRNA"/>
</dbReference>
<dbReference type="Proteomes" id="UP000019118">
    <property type="component" value="Unassembled WGS sequence"/>
</dbReference>
<reference evidence="7 8" key="2">
    <citation type="journal article" date="2013" name="Genome Biol.">
        <title>Draft genome of the mountain pine beetle, Dendroctonus ponderosae Hopkins, a major forest pest.</title>
        <authorList>
            <person name="Keeling C.I."/>
            <person name="Yuen M.M."/>
            <person name="Liao N.Y."/>
            <person name="Docking T.R."/>
            <person name="Chan S.K."/>
            <person name="Taylor G.A."/>
            <person name="Palmquist D.L."/>
            <person name="Jackman S.D."/>
            <person name="Nguyen A."/>
            <person name="Li M."/>
            <person name="Henderson H."/>
            <person name="Janes J.K."/>
            <person name="Zhao Y."/>
            <person name="Pandoh P."/>
            <person name="Moore R."/>
            <person name="Sperling F.A."/>
            <person name="Huber D.P."/>
            <person name="Birol I."/>
            <person name="Jones S.J."/>
            <person name="Bohlmann J."/>
        </authorList>
    </citation>
    <scope>NUCLEOTIDE SEQUENCE</scope>
</reference>
<evidence type="ECO:0000313" key="6">
    <source>
        <dbReference type="EnsemblMetazoa" id="XP_019768514.1"/>
    </source>
</evidence>
<evidence type="ECO:0000313" key="4">
    <source>
        <dbReference type="EMBL" id="ENN72226.1"/>
    </source>
</evidence>
<evidence type="ECO:0000313" key="8">
    <source>
        <dbReference type="Proteomes" id="UP000030742"/>
    </source>
</evidence>
<dbReference type="Gene3D" id="3.10.20.90">
    <property type="entry name" value="Phosphatidylinositol 3-kinase Catalytic Subunit, Chain A, domain 1"/>
    <property type="match status" value="1"/>
</dbReference>
<reference evidence="3" key="1">
    <citation type="journal article" date="2012" name="Insect Biochem. Mol. Biol.">
        <title>Transcriptome and full-length cDNA resources for the mountain pine beetle, Dendroctonus ponderosae Hopkins, a major insect pest of pine forests.</title>
        <authorList>
            <person name="Keeling C.I."/>
            <person name="Henderson H."/>
            <person name="Li M."/>
            <person name="Yuen M."/>
            <person name="Clark E.L."/>
            <person name="Fraser J.D."/>
            <person name="Huber D.P."/>
            <person name="Liao N.Y."/>
            <person name="Roderick Docking T."/>
            <person name="Birol I."/>
            <person name="Chan S.K."/>
            <person name="Taylor G.A."/>
            <person name="Palmquist D."/>
            <person name="Jones S.J."/>
            <person name="Bohlmann J."/>
        </authorList>
    </citation>
    <scope>NUCLEOTIDE SEQUENCE</scope>
    <source>
        <tissue evidence="3">Midgut and adhering fatbody of emerged adults of both sexes after feeding on lodgepole pine for up to 64 h</tissue>
    </source>
</reference>
<dbReference type="InterPro" id="IPR039120">
    <property type="entry name" value="UBFD1"/>
</dbReference>
<dbReference type="InterPro" id="IPR057455">
    <property type="entry name" value="UBFD1_C"/>
</dbReference>
<dbReference type="STRING" id="77166.J3JXC4"/>
<dbReference type="InterPro" id="IPR029071">
    <property type="entry name" value="Ubiquitin-like_domsf"/>
</dbReference>
<dbReference type="OrthoDB" id="267397at2759"/>
<dbReference type="OMA" id="SEPIKEH"/>
<dbReference type="PANTHER" id="PTHR16470">
    <property type="entry name" value="UBIQUITIN DOMAIN-CONTAINING PROTEIN UBFD1"/>
    <property type="match status" value="1"/>
</dbReference>
<name>J3JXC4_DENPD</name>
<evidence type="ECO:0000256" key="1">
    <source>
        <dbReference type="SAM" id="MobiDB-lite"/>
    </source>
</evidence>
<dbReference type="Pfam" id="PF25343">
    <property type="entry name" value="PH_UBFD1_C"/>
    <property type="match status" value="1"/>
</dbReference>
<dbReference type="SUPFAM" id="SSF54236">
    <property type="entry name" value="Ubiquitin-like"/>
    <property type="match status" value="1"/>
</dbReference>
<evidence type="ECO:0000313" key="5">
    <source>
        <dbReference type="EMBL" id="ERL86010.1"/>
    </source>
</evidence>
<protein>
    <recommendedName>
        <fullName evidence="2">Ubiquitin-like domain-containing protein</fullName>
    </recommendedName>
</protein>
<dbReference type="KEGG" id="dpa:109543308"/>
<dbReference type="GO" id="GO:0045296">
    <property type="term" value="F:cadherin binding"/>
    <property type="evidence" value="ECO:0007669"/>
    <property type="project" value="TreeGrafter"/>
</dbReference>
<dbReference type="Proteomes" id="UP000030742">
    <property type="component" value="Unassembled WGS sequence"/>
</dbReference>
<organism evidence="3">
    <name type="scientific">Dendroctonus ponderosae</name>
    <name type="common">Mountain pine beetle</name>
    <dbReference type="NCBI Taxonomy" id="77166"/>
    <lineage>
        <taxon>Eukaryota</taxon>
        <taxon>Metazoa</taxon>
        <taxon>Ecdysozoa</taxon>
        <taxon>Arthropoda</taxon>
        <taxon>Hexapoda</taxon>
        <taxon>Insecta</taxon>
        <taxon>Pterygota</taxon>
        <taxon>Neoptera</taxon>
        <taxon>Endopterygota</taxon>
        <taxon>Coleoptera</taxon>
        <taxon>Polyphaga</taxon>
        <taxon>Cucujiformia</taxon>
        <taxon>Curculionidae</taxon>
        <taxon>Scolytinae</taxon>
        <taxon>Dendroctonus</taxon>
    </lineage>
</organism>
<sequence>MECIGSENDVNVVESKNSETSTKDDKSDITSDRPTDEPSDDKSIEPTECKIPKTEENSIVESLAKASSDSVETVDIKVIFNKKKYDVSPPSNLLISEFKKQLQGLLGVPDSMQKLMFKGLLQDSQTISSAGITKGAKIMLVGSTLNDILAVSSVSKQDVAEMEKASTVKEPLCKQKIHRKVLDKGVPDDAMPGIKSLKESLPPVPLSGMLNKHGGKVRLTFKLENDQLWLGTKERTEKLPMGSIKDVVSEPIEEHEEYHIMGLQLGATDASKYWIYWVPAQYVDAIKDAVLGKWQLF</sequence>
<feature type="compositionally biased region" description="Basic and acidic residues" evidence="1">
    <location>
        <begin position="21"/>
        <end position="54"/>
    </location>
</feature>
<proteinExistence type="evidence at transcript level"/>
<dbReference type="EMBL" id="KB631770">
    <property type="protein sequence ID" value="ERL86010.1"/>
    <property type="molecule type" value="Genomic_DNA"/>
</dbReference>
<dbReference type="PROSITE" id="PS50053">
    <property type="entry name" value="UBIQUITIN_2"/>
    <property type="match status" value="1"/>
</dbReference>
<accession>J3JXC4</accession>
<reference evidence="6" key="3">
    <citation type="submission" date="2024-08" db="UniProtKB">
        <authorList>
            <consortium name="EnsemblMetazoa"/>
        </authorList>
    </citation>
    <scope>IDENTIFICATION</scope>
</reference>
<dbReference type="InterPro" id="IPR000626">
    <property type="entry name" value="Ubiquitin-like_dom"/>
</dbReference>
<gene>
    <name evidence="6" type="primary">109543308</name>
    <name evidence="5" type="ORF">D910_03424</name>
    <name evidence="4" type="ORF">YQE_11089</name>
</gene>
<dbReference type="Pfam" id="PF00240">
    <property type="entry name" value="ubiquitin"/>
    <property type="match status" value="1"/>
</dbReference>
<dbReference type="EnsemblMetazoa" id="XM_019912955.1">
    <property type="protein sequence ID" value="XP_019768514.1"/>
    <property type="gene ID" value="LOC109543308"/>
</dbReference>
<evidence type="ECO:0000259" key="2">
    <source>
        <dbReference type="PROSITE" id="PS50053"/>
    </source>
</evidence>